<reference evidence="1" key="1">
    <citation type="journal article" date="2014" name="Int. J. Syst. Evol. Microbiol.">
        <title>Complete genome sequence of Corynebacterium casei LMG S-19264T (=DSM 44701T), isolated from a smear-ripened cheese.</title>
        <authorList>
            <consortium name="US DOE Joint Genome Institute (JGI-PGF)"/>
            <person name="Walter F."/>
            <person name="Albersmeier A."/>
            <person name="Kalinowski J."/>
            <person name="Ruckert C."/>
        </authorList>
    </citation>
    <scope>NUCLEOTIDE SEQUENCE</scope>
    <source>
        <strain evidence="1">CGMCC 1.15519</strain>
    </source>
</reference>
<dbReference type="Pfam" id="PF11639">
    <property type="entry name" value="HapK"/>
    <property type="match status" value="1"/>
</dbReference>
<dbReference type="Proteomes" id="UP000635071">
    <property type="component" value="Unassembled WGS sequence"/>
</dbReference>
<accession>A0A917EB22</accession>
<dbReference type="Gene3D" id="3.30.70.100">
    <property type="match status" value="1"/>
</dbReference>
<dbReference type="RefSeq" id="WP_188763306.1">
    <property type="nucleotide sequence ID" value="NZ_BMJM01000009.1"/>
</dbReference>
<dbReference type="InterPro" id="IPR011008">
    <property type="entry name" value="Dimeric_a/b-barrel"/>
</dbReference>
<dbReference type="EMBL" id="BMJM01000009">
    <property type="protein sequence ID" value="GGE17584.1"/>
    <property type="molecule type" value="Genomic_DNA"/>
</dbReference>
<organism evidence="1 2">
    <name type="scientific">Sandarakinorhabdus glacialis</name>
    <dbReference type="NCBI Taxonomy" id="1614636"/>
    <lineage>
        <taxon>Bacteria</taxon>
        <taxon>Pseudomonadati</taxon>
        <taxon>Pseudomonadota</taxon>
        <taxon>Alphaproteobacteria</taxon>
        <taxon>Sphingomonadales</taxon>
        <taxon>Sphingosinicellaceae</taxon>
        <taxon>Sandarakinorhabdus</taxon>
    </lineage>
</organism>
<dbReference type="AlphaFoldDB" id="A0A917EB22"/>
<keyword evidence="2" id="KW-1185">Reference proteome</keyword>
<gene>
    <name evidence="1" type="ORF">GCM10011529_25100</name>
</gene>
<comment type="caution">
    <text evidence="1">The sequence shown here is derived from an EMBL/GenBank/DDBJ whole genome shotgun (WGS) entry which is preliminary data.</text>
</comment>
<evidence type="ECO:0008006" key="3">
    <source>
        <dbReference type="Google" id="ProtNLM"/>
    </source>
</evidence>
<evidence type="ECO:0000313" key="1">
    <source>
        <dbReference type="EMBL" id="GGE17584.1"/>
    </source>
</evidence>
<dbReference type="InterPro" id="IPR021667">
    <property type="entry name" value="HapK"/>
</dbReference>
<protein>
    <recommendedName>
        <fullName evidence="3">REDY-like protein HapK</fullName>
    </recommendedName>
</protein>
<dbReference type="SUPFAM" id="SSF54909">
    <property type="entry name" value="Dimeric alpha+beta barrel"/>
    <property type="match status" value="1"/>
</dbReference>
<sequence>MKIIMLFNLKVGVSAEDYEAWAKARDIPSVRALPSVDDFQVYRTTGVLGGKGVPLYAYVEVIDVPDMEGFGTDMASAAIQDVLKEFEEFADTPAFILTEPLSLA</sequence>
<proteinExistence type="predicted"/>
<name>A0A917EB22_9SPHN</name>
<evidence type="ECO:0000313" key="2">
    <source>
        <dbReference type="Proteomes" id="UP000635071"/>
    </source>
</evidence>
<reference evidence="1" key="2">
    <citation type="submission" date="2020-09" db="EMBL/GenBank/DDBJ databases">
        <authorList>
            <person name="Sun Q."/>
            <person name="Zhou Y."/>
        </authorList>
    </citation>
    <scope>NUCLEOTIDE SEQUENCE</scope>
    <source>
        <strain evidence="1">CGMCC 1.15519</strain>
    </source>
</reference>